<accession>A0ABY5SGN9</accession>
<dbReference type="Proteomes" id="UP001057877">
    <property type="component" value="Chromosome"/>
</dbReference>
<dbReference type="RefSeq" id="WP_258388680.1">
    <property type="nucleotide sequence ID" value="NZ_CP091430.1"/>
</dbReference>
<keyword evidence="1" id="KW-0472">Membrane</keyword>
<gene>
    <name evidence="2" type="ORF">L1F29_12735</name>
</gene>
<organism evidence="2 3">
    <name type="scientific">Paenibacillus spongiae</name>
    <dbReference type="NCBI Taxonomy" id="2909671"/>
    <lineage>
        <taxon>Bacteria</taxon>
        <taxon>Bacillati</taxon>
        <taxon>Bacillota</taxon>
        <taxon>Bacilli</taxon>
        <taxon>Bacillales</taxon>
        <taxon>Paenibacillaceae</taxon>
        <taxon>Paenibacillus</taxon>
    </lineage>
</organism>
<feature type="transmembrane region" description="Helical" evidence="1">
    <location>
        <begin position="32"/>
        <end position="52"/>
    </location>
</feature>
<evidence type="ECO:0000256" key="1">
    <source>
        <dbReference type="SAM" id="Phobius"/>
    </source>
</evidence>
<sequence>MWGIAGFMLVIITLSSIQMKSLFKRRRKRETIVYFGLMGLAAIIGCLLIAGIKIPSPTIPLQIVFEPIGKMILKKAE</sequence>
<evidence type="ECO:0000313" key="3">
    <source>
        <dbReference type="Proteomes" id="UP001057877"/>
    </source>
</evidence>
<keyword evidence="3" id="KW-1185">Reference proteome</keyword>
<evidence type="ECO:0000313" key="2">
    <source>
        <dbReference type="EMBL" id="UVI32630.1"/>
    </source>
</evidence>
<reference evidence="2" key="1">
    <citation type="submission" date="2022-01" db="EMBL/GenBank/DDBJ databases">
        <title>Paenibacillus spongiae sp. nov., isolated from marine sponge.</title>
        <authorList>
            <person name="Li Z."/>
            <person name="Zhang M."/>
        </authorList>
    </citation>
    <scope>NUCLEOTIDE SEQUENCE</scope>
    <source>
        <strain evidence="2">PHS-Z3</strain>
    </source>
</reference>
<keyword evidence="1" id="KW-0812">Transmembrane</keyword>
<name>A0ABY5SGN9_9BACL</name>
<keyword evidence="1" id="KW-1133">Transmembrane helix</keyword>
<dbReference type="EMBL" id="CP091430">
    <property type="protein sequence ID" value="UVI32630.1"/>
    <property type="molecule type" value="Genomic_DNA"/>
</dbReference>
<proteinExistence type="predicted"/>
<feature type="transmembrane region" description="Helical" evidence="1">
    <location>
        <begin position="6"/>
        <end position="23"/>
    </location>
</feature>
<protein>
    <submittedName>
        <fullName evidence="2">Uncharacterized protein</fullName>
    </submittedName>
</protein>